<dbReference type="OrthoDB" id="300500at2759"/>
<dbReference type="Gene3D" id="2.20.110.10">
    <property type="entry name" value="Histone H3 K4-specific methyltransferase SET7/9 N-terminal domain"/>
    <property type="match status" value="4"/>
</dbReference>
<protein>
    <submittedName>
        <fullName evidence="3">Uncharacterized protein</fullName>
    </submittedName>
</protein>
<dbReference type="PANTHER" id="PTHR43215">
    <property type="entry name" value="RADIAL SPOKE HEAD 1 HOMOLOG"/>
    <property type="match status" value="1"/>
</dbReference>
<evidence type="ECO:0000256" key="1">
    <source>
        <dbReference type="ARBA" id="ARBA00022737"/>
    </source>
</evidence>
<keyword evidence="4" id="KW-1185">Reference proteome</keyword>
<dbReference type="SMART" id="SM00698">
    <property type="entry name" value="MORN"/>
    <property type="match status" value="6"/>
</dbReference>
<dbReference type="PANTHER" id="PTHR43215:SF14">
    <property type="entry name" value="RADIAL SPOKE HEAD 1 HOMOLOG"/>
    <property type="match status" value="1"/>
</dbReference>
<feature type="compositionally biased region" description="Polar residues" evidence="2">
    <location>
        <begin position="1"/>
        <end position="10"/>
    </location>
</feature>
<feature type="region of interest" description="Disordered" evidence="2">
    <location>
        <begin position="1"/>
        <end position="38"/>
    </location>
</feature>
<evidence type="ECO:0000256" key="2">
    <source>
        <dbReference type="SAM" id="MobiDB-lite"/>
    </source>
</evidence>
<dbReference type="EMBL" id="RRYP01004973">
    <property type="protein sequence ID" value="TNV82428.1"/>
    <property type="molecule type" value="Genomic_DNA"/>
</dbReference>
<organism evidence="3 4">
    <name type="scientific">Halteria grandinella</name>
    <dbReference type="NCBI Taxonomy" id="5974"/>
    <lineage>
        <taxon>Eukaryota</taxon>
        <taxon>Sar</taxon>
        <taxon>Alveolata</taxon>
        <taxon>Ciliophora</taxon>
        <taxon>Intramacronucleata</taxon>
        <taxon>Spirotrichea</taxon>
        <taxon>Stichotrichia</taxon>
        <taxon>Sporadotrichida</taxon>
        <taxon>Halteriidae</taxon>
        <taxon>Halteria</taxon>
    </lineage>
</organism>
<evidence type="ECO:0000313" key="3">
    <source>
        <dbReference type="EMBL" id="TNV82428.1"/>
    </source>
</evidence>
<dbReference type="AlphaFoldDB" id="A0A8J8T5T5"/>
<reference evidence="3" key="1">
    <citation type="submission" date="2019-06" db="EMBL/GenBank/DDBJ databases">
        <authorList>
            <person name="Zheng W."/>
        </authorList>
    </citation>
    <scope>NUCLEOTIDE SEQUENCE</scope>
    <source>
        <strain evidence="3">QDHG01</strain>
    </source>
</reference>
<sequence length="723" mass="82827">MKPSQQSPQTKPILKPPDQDPNPSKIPGQRMWKVPPPIKPPRKIISSVQIRILKDVCHSSLYAMNLELSAYEQAQREAITEELVKDGYHDEHREKAFEIVAKGMGRVLDCMHDILGREDFTRLVDKHKTIHLPIEEDLEEKKELPQLGDEIPEEIEAEDDNGEIAMDHKLPGEEGSLFDEEKKSQLIEGDVTPDTEIDYREQRDALSQFQEALNENVRANKDLNLSLKYFTDNIRDLRNHLKGNKQGTIDEQIRKQLSLLCSIEYFPYNDLASLKRELEITNQRLKDLLQSSTHLFKKFGDSPDVFSLHTLEALVHLQIVPREQYEARQKIGEVEFPERPEEMGPVEVRLPTKMKDGDVYFGEWQKGAQVREGKGIQVTSKEGKLQVWIGWTFKRGVYGESLILQKGGSGLFGNFNQNSKLIGLGVKLYDNGDRYEGDFKDGKRNGAGTYWHAASRDVYDGNWLNNQESGSGVLKFGDGGLYEGEFSEGKFHGKGNYTYPDGRRYEGEWAGGKPHGQGVYYYTTGDKVYRTYSEGKLNGRQKYLFSHTGVWETLYMDADGKQTGPGKRLYPNGDIYDGEYVESKKHGEGILTRKKDGSKERRKYVKGRLQETTELTPQECMVLTRPGGWTDKVLILSYFDDPYLATSLEARKDVYQMVKKKEHADNVWFTLLAIHVYTGWMQDKADKLQAVLQAGLIFCKQNWVTKPDIVLKNLQLNVKFKQF</sequence>
<accession>A0A8J8T5T5</accession>
<dbReference type="SUPFAM" id="SSF82185">
    <property type="entry name" value="Histone H3 K4-specific methyltransferase SET7/9 N-terminal domain"/>
    <property type="match status" value="3"/>
</dbReference>
<gene>
    <name evidence="3" type="ORF">FGO68_gene4340</name>
</gene>
<keyword evidence="1" id="KW-0677">Repeat</keyword>
<name>A0A8J8T5T5_HALGN</name>
<dbReference type="Proteomes" id="UP000785679">
    <property type="component" value="Unassembled WGS sequence"/>
</dbReference>
<evidence type="ECO:0000313" key="4">
    <source>
        <dbReference type="Proteomes" id="UP000785679"/>
    </source>
</evidence>
<comment type="caution">
    <text evidence="3">The sequence shown here is derived from an EMBL/GenBank/DDBJ whole genome shotgun (WGS) entry which is preliminary data.</text>
</comment>
<proteinExistence type="predicted"/>
<dbReference type="InterPro" id="IPR003409">
    <property type="entry name" value="MORN"/>
</dbReference>
<dbReference type="Pfam" id="PF02493">
    <property type="entry name" value="MORN"/>
    <property type="match status" value="6"/>
</dbReference>